<reference evidence="1" key="1">
    <citation type="submission" date="2019-08" db="EMBL/GenBank/DDBJ databases">
        <authorList>
            <person name="Kucharzyk K."/>
            <person name="Murdoch R.W."/>
            <person name="Higgins S."/>
            <person name="Loffler F."/>
        </authorList>
    </citation>
    <scope>NUCLEOTIDE SEQUENCE</scope>
</reference>
<protein>
    <submittedName>
        <fullName evidence="1">Uncharacterized protein</fullName>
    </submittedName>
</protein>
<name>A0A645GFH4_9ZZZZ</name>
<sequence length="59" mass="6701">MLTRHLHDFWVVDEDFADVLAQIVAEGTHDNVAFLMDQERSRAAVSGFLNRFPVLQAEA</sequence>
<proteinExistence type="predicted"/>
<accession>A0A645GFH4</accession>
<comment type="caution">
    <text evidence="1">The sequence shown here is derived from an EMBL/GenBank/DDBJ whole genome shotgun (WGS) entry which is preliminary data.</text>
</comment>
<dbReference type="AntiFam" id="ANF00132">
    <property type="entry name" value="Shadow ORF (opposite rne)"/>
</dbReference>
<organism evidence="1">
    <name type="scientific">bioreactor metagenome</name>
    <dbReference type="NCBI Taxonomy" id="1076179"/>
    <lineage>
        <taxon>unclassified sequences</taxon>
        <taxon>metagenomes</taxon>
        <taxon>ecological metagenomes</taxon>
    </lineage>
</organism>
<evidence type="ECO:0000313" key="1">
    <source>
        <dbReference type="EMBL" id="MPN25648.1"/>
    </source>
</evidence>
<gene>
    <name evidence="1" type="ORF">SDC9_173060</name>
</gene>
<dbReference type="EMBL" id="VSSQ01074897">
    <property type="protein sequence ID" value="MPN25648.1"/>
    <property type="molecule type" value="Genomic_DNA"/>
</dbReference>
<dbReference type="AlphaFoldDB" id="A0A645GFH4"/>